<accession>A8S3H4</accession>
<protein>
    <recommendedName>
        <fullName evidence="3">DUF3788 domain-containing protein</fullName>
    </recommendedName>
</protein>
<dbReference type="PaxDb" id="411902-CLOBOL_06617"/>
<comment type="caution">
    <text evidence="1">The sequence shown here is derived from an EMBL/GenBank/DDBJ whole genome shotgun (WGS) entry which is preliminary data.</text>
</comment>
<name>A8S3H4_ENTBW</name>
<proteinExistence type="predicted"/>
<dbReference type="EMBL" id="ABCC02000057">
    <property type="protein sequence ID" value="EDP12985.1"/>
    <property type="molecule type" value="Genomic_DNA"/>
</dbReference>
<dbReference type="Pfam" id="PF12663">
    <property type="entry name" value="DUF3788"/>
    <property type="match status" value="1"/>
</dbReference>
<dbReference type="Proteomes" id="UP000005396">
    <property type="component" value="Unassembled WGS sequence"/>
</dbReference>
<dbReference type="AlphaFoldDB" id="A8S3H4"/>
<sequence length="158" mass="18395">MEQKNRADNHGFRKGDRGRFTMYERMLDKQNKPAFDDMAAYCGKGMELFIRINEWLSDTCSTVQEITFPYGNKYGWAVAHRKKKKLICNVFAENGAFTVMIRLSNAQFHLVYDQVEKETQECIDNKYPCGDGGWIHYRVAGEAHFCDIQKLLEMKCLS</sequence>
<evidence type="ECO:0000313" key="2">
    <source>
        <dbReference type="Proteomes" id="UP000005396"/>
    </source>
</evidence>
<gene>
    <name evidence="1" type="ORF">CLOBOL_06617</name>
</gene>
<organism evidence="1 2">
    <name type="scientific">Enterocloster bolteae (strain ATCC BAA-613 / DSM 15670 / CCUG 46953 / JCM 12243 / WAL 16351)</name>
    <name type="common">Clostridium bolteae</name>
    <dbReference type="NCBI Taxonomy" id="411902"/>
    <lineage>
        <taxon>Bacteria</taxon>
        <taxon>Bacillati</taxon>
        <taxon>Bacillota</taxon>
        <taxon>Clostridia</taxon>
        <taxon>Lachnospirales</taxon>
        <taxon>Lachnospiraceae</taxon>
        <taxon>Enterocloster</taxon>
    </lineage>
</organism>
<dbReference type="InterPro" id="IPR024265">
    <property type="entry name" value="DUF3788"/>
</dbReference>
<reference evidence="1 2" key="1">
    <citation type="submission" date="2007-08" db="EMBL/GenBank/DDBJ databases">
        <authorList>
            <person name="Fulton L."/>
            <person name="Clifton S."/>
            <person name="Fulton B."/>
            <person name="Xu J."/>
            <person name="Minx P."/>
            <person name="Pepin K.H."/>
            <person name="Johnson M."/>
            <person name="Thiruvilangam P."/>
            <person name="Bhonagiri V."/>
            <person name="Nash W.E."/>
            <person name="Mardis E.R."/>
            <person name="Wilson R.K."/>
        </authorList>
    </citation>
    <scope>NUCLEOTIDE SEQUENCE [LARGE SCALE GENOMIC DNA]</scope>
    <source>
        <strain evidence="2">ATCC BAA-613 / DSM 15670 / CCUG 46953 / JCM 12243 / WAL 16351</strain>
    </source>
</reference>
<dbReference type="HOGENOM" id="CLU_125862_1_0_9"/>
<reference evidence="1 2" key="2">
    <citation type="submission" date="2007-09" db="EMBL/GenBank/DDBJ databases">
        <title>Draft genome sequence of Clostridium bolteae (ATCC BAA-613).</title>
        <authorList>
            <person name="Sudarsanam P."/>
            <person name="Ley R."/>
            <person name="Guruge J."/>
            <person name="Turnbaugh P.J."/>
            <person name="Mahowald M."/>
            <person name="Liep D."/>
            <person name="Gordon J."/>
        </authorList>
    </citation>
    <scope>NUCLEOTIDE SEQUENCE [LARGE SCALE GENOMIC DNA]</scope>
    <source>
        <strain evidence="2">ATCC BAA-613 / DSM 15670 / CCUG 46953 / JCM 12243 / WAL 16351</strain>
    </source>
</reference>
<dbReference type="eggNOG" id="ENOG5031JZ3">
    <property type="taxonomic scope" value="Bacteria"/>
</dbReference>
<evidence type="ECO:0000313" key="1">
    <source>
        <dbReference type="EMBL" id="EDP12985.1"/>
    </source>
</evidence>
<evidence type="ECO:0008006" key="3">
    <source>
        <dbReference type="Google" id="ProtNLM"/>
    </source>
</evidence>